<comment type="caution">
    <text evidence="2">The sequence shown here is derived from an EMBL/GenBank/DDBJ whole genome shotgun (WGS) entry which is preliminary data.</text>
</comment>
<organism evidence="2 3">
    <name type="scientific">Triparma strigata</name>
    <dbReference type="NCBI Taxonomy" id="1606541"/>
    <lineage>
        <taxon>Eukaryota</taxon>
        <taxon>Sar</taxon>
        <taxon>Stramenopiles</taxon>
        <taxon>Ochrophyta</taxon>
        <taxon>Bolidophyceae</taxon>
        <taxon>Parmales</taxon>
        <taxon>Triparmaceae</taxon>
        <taxon>Triparma</taxon>
    </lineage>
</organism>
<reference evidence="3" key="1">
    <citation type="journal article" date="2023" name="Commun. Biol.">
        <title>Genome analysis of Parmales, the sister group of diatoms, reveals the evolutionary specialization of diatoms from phago-mixotrophs to photoautotrophs.</title>
        <authorList>
            <person name="Ban H."/>
            <person name="Sato S."/>
            <person name="Yoshikawa S."/>
            <person name="Yamada K."/>
            <person name="Nakamura Y."/>
            <person name="Ichinomiya M."/>
            <person name="Sato N."/>
            <person name="Blanc-Mathieu R."/>
            <person name="Endo H."/>
            <person name="Kuwata A."/>
            <person name="Ogata H."/>
        </authorList>
    </citation>
    <scope>NUCLEOTIDE SEQUENCE [LARGE SCALE GENOMIC DNA]</scope>
    <source>
        <strain evidence="3">NIES 3701</strain>
    </source>
</reference>
<keyword evidence="1" id="KW-0472">Membrane</keyword>
<sequence length="69" mass="7497">MNFTTLVACVVLMALIGWIVIFAARMFVNAIAQENLRADETWEAEFKAKKLVEQNAADIAAAAAAVQNV</sequence>
<dbReference type="Proteomes" id="UP001165085">
    <property type="component" value="Unassembled WGS sequence"/>
</dbReference>
<keyword evidence="3" id="KW-1185">Reference proteome</keyword>
<gene>
    <name evidence="2" type="ORF">TrST_g13879</name>
</gene>
<dbReference type="AlphaFoldDB" id="A0A9W7EH68"/>
<dbReference type="OrthoDB" id="10364002at2759"/>
<evidence type="ECO:0000313" key="2">
    <source>
        <dbReference type="EMBL" id="GMH77810.1"/>
    </source>
</evidence>
<name>A0A9W7EH68_9STRA</name>
<dbReference type="EMBL" id="BRXY01000213">
    <property type="protein sequence ID" value="GMH77810.1"/>
    <property type="molecule type" value="Genomic_DNA"/>
</dbReference>
<keyword evidence="1" id="KW-0812">Transmembrane</keyword>
<feature type="transmembrane region" description="Helical" evidence="1">
    <location>
        <begin position="6"/>
        <end position="28"/>
    </location>
</feature>
<evidence type="ECO:0000256" key="1">
    <source>
        <dbReference type="SAM" id="Phobius"/>
    </source>
</evidence>
<accession>A0A9W7EH68</accession>
<evidence type="ECO:0000313" key="3">
    <source>
        <dbReference type="Proteomes" id="UP001165085"/>
    </source>
</evidence>
<keyword evidence="1" id="KW-1133">Transmembrane helix</keyword>
<proteinExistence type="predicted"/>
<protein>
    <submittedName>
        <fullName evidence="2">Uncharacterized protein</fullName>
    </submittedName>
</protein>